<gene>
    <name evidence="1" type="ORF">METZ01_LOCUS231689</name>
</gene>
<accession>A0A382GVF0</accession>
<proteinExistence type="predicted"/>
<protein>
    <submittedName>
        <fullName evidence="1">Uncharacterized protein</fullName>
    </submittedName>
</protein>
<reference evidence="1" key="1">
    <citation type="submission" date="2018-05" db="EMBL/GenBank/DDBJ databases">
        <authorList>
            <person name="Lanie J.A."/>
            <person name="Ng W.-L."/>
            <person name="Kazmierczak K.M."/>
            <person name="Andrzejewski T.M."/>
            <person name="Davidsen T.M."/>
            <person name="Wayne K.J."/>
            <person name="Tettelin H."/>
            <person name="Glass J.I."/>
            <person name="Rusch D."/>
            <person name="Podicherti R."/>
            <person name="Tsui H.-C.T."/>
            <person name="Winkler M.E."/>
        </authorList>
    </citation>
    <scope>NUCLEOTIDE SEQUENCE</scope>
</reference>
<organism evidence="1">
    <name type="scientific">marine metagenome</name>
    <dbReference type="NCBI Taxonomy" id="408172"/>
    <lineage>
        <taxon>unclassified sequences</taxon>
        <taxon>metagenomes</taxon>
        <taxon>ecological metagenomes</taxon>
    </lineage>
</organism>
<sequence length="240" mass="27003">MDKTVIIGLYLDDFSLLNKITSKIKSKEFILRHIQNIARIDKEISVIISKDYILNCEIPQIQPKNLEILELRIRCEFYGCDNLIAGIDPGGTTGLVIIGENRLLFQNVFDNIKNLIRIIESIYEEIGLNAIKIGTGSPPERNQIIKSLNKYSAIVKLVNEKSSGSGSHTAAATRIALRRGEVVNPRNYEPKDGEIAWIQQESRRLSKGLVTIDKQLAQQILVGKINMPDAIKIYTSKIKM</sequence>
<evidence type="ECO:0000313" key="1">
    <source>
        <dbReference type="EMBL" id="SVB78835.1"/>
    </source>
</evidence>
<name>A0A382GVF0_9ZZZZ</name>
<dbReference type="AlphaFoldDB" id="A0A382GVF0"/>
<dbReference type="EMBL" id="UINC01057553">
    <property type="protein sequence ID" value="SVB78835.1"/>
    <property type="molecule type" value="Genomic_DNA"/>
</dbReference>